<organism evidence="1 2">
    <name type="scientific">Kordiimonas pumila</name>
    <dbReference type="NCBI Taxonomy" id="2161677"/>
    <lineage>
        <taxon>Bacteria</taxon>
        <taxon>Pseudomonadati</taxon>
        <taxon>Pseudomonadota</taxon>
        <taxon>Alphaproteobacteria</taxon>
        <taxon>Kordiimonadales</taxon>
        <taxon>Kordiimonadaceae</taxon>
        <taxon>Kordiimonas</taxon>
    </lineage>
</organism>
<dbReference type="Gene3D" id="1.10.600.10">
    <property type="entry name" value="Farnesyl Diphosphate Synthase"/>
    <property type="match status" value="1"/>
</dbReference>
<evidence type="ECO:0000313" key="2">
    <source>
        <dbReference type="Proteomes" id="UP001595444"/>
    </source>
</evidence>
<dbReference type="RefSeq" id="WP_194212171.1">
    <property type="nucleotide sequence ID" value="NZ_CP061205.1"/>
</dbReference>
<sequence>MVRNDDYDRYILSLYAPSSSQRHIWAILAFNQEVAKIRETVSEPMLGEIRLQWWHDILDEIEANTVRDHPVVQELAVAIKIKPVINLLRQTLQARRQDILGEGTVTQRAVLAYANDAGGTLQQALTYYYIQKDTPSPECLQAAAKLGAAWTVLGLIRTIPFYWQHNDSHLLPQEASLAITLQNTEDAWNLLKPIISEMSLTVLECKNSALKYKQNLTTAEKPTLLLGSLISYYQNLLERADGNPFKMPAHDKSNFKKLLHVFWAQLAGKY</sequence>
<dbReference type="InterPro" id="IPR008949">
    <property type="entry name" value="Isoprenoid_synthase_dom_sf"/>
</dbReference>
<dbReference type="EMBL" id="JBHRSL010000002">
    <property type="protein sequence ID" value="MFC3051020.1"/>
    <property type="molecule type" value="Genomic_DNA"/>
</dbReference>
<protein>
    <submittedName>
        <fullName evidence="1">Squalene/phytoene synthase family protein</fullName>
    </submittedName>
</protein>
<proteinExistence type="predicted"/>
<gene>
    <name evidence="1" type="ORF">ACFOKA_03770</name>
</gene>
<dbReference type="SUPFAM" id="SSF48576">
    <property type="entry name" value="Terpenoid synthases"/>
    <property type="match status" value="1"/>
</dbReference>
<keyword evidence="2" id="KW-1185">Reference proteome</keyword>
<comment type="caution">
    <text evidence="1">The sequence shown here is derived from an EMBL/GenBank/DDBJ whole genome shotgun (WGS) entry which is preliminary data.</text>
</comment>
<dbReference type="InterPro" id="IPR002060">
    <property type="entry name" value="Squ/phyt_synthse"/>
</dbReference>
<evidence type="ECO:0000313" key="1">
    <source>
        <dbReference type="EMBL" id="MFC3051020.1"/>
    </source>
</evidence>
<name>A0ABV7D278_9PROT</name>
<reference evidence="2" key="1">
    <citation type="journal article" date="2019" name="Int. J. Syst. Evol. Microbiol.">
        <title>The Global Catalogue of Microorganisms (GCM) 10K type strain sequencing project: providing services to taxonomists for standard genome sequencing and annotation.</title>
        <authorList>
            <consortium name="The Broad Institute Genomics Platform"/>
            <consortium name="The Broad Institute Genome Sequencing Center for Infectious Disease"/>
            <person name="Wu L."/>
            <person name="Ma J."/>
        </authorList>
    </citation>
    <scope>NUCLEOTIDE SEQUENCE [LARGE SCALE GENOMIC DNA]</scope>
    <source>
        <strain evidence="2">KCTC 62164</strain>
    </source>
</reference>
<dbReference type="Proteomes" id="UP001595444">
    <property type="component" value="Unassembled WGS sequence"/>
</dbReference>
<dbReference type="Pfam" id="PF00494">
    <property type="entry name" value="SQS_PSY"/>
    <property type="match status" value="1"/>
</dbReference>
<accession>A0ABV7D278</accession>